<accession>A0A1T5CR08</accession>
<sequence>MKKKNKSEKVCPCGRIITDPKNKTGLCPKCQKTGVNIGGALGLAGIVILVKKHSGKIMKGAINVVKNLK</sequence>
<organism evidence="1 2">
    <name type="scientific">Acetoanaerobium noterae</name>
    <dbReference type="NCBI Taxonomy" id="745369"/>
    <lineage>
        <taxon>Bacteria</taxon>
        <taxon>Bacillati</taxon>
        <taxon>Bacillota</taxon>
        <taxon>Clostridia</taxon>
        <taxon>Peptostreptococcales</taxon>
        <taxon>Filifactoraceae</taxon>
        <taxon>Acetoanaerobium</taxon>
    </lineage>
</organism>
<evidence type="ECO:0000313" key="2">
    <source>
        <dbReference type="Proteomes" id="UP000243406"/>
    </source>
</evidence>
<dbReference type="AlphaFoldDB" id="A0A1T5CR08"/>
<dbReference type="OrthoDB" id="3035784at2"/>
<gene>
    <name evidence="1" type="ORF">SAMN02745120_2352</name>
</gene>
<reference evidence="2" key="1">
    <citation type="submission" date="2017-02" db="EMBL/GenBank/DDBJ databases">
        <authorList>
            <person name="Varghese N."/>
            <person name="Submissions S."/>
        </authorList>
    </citation>
    <scope>NUCLEOTIDE SEQUENCE [LARGE SCALE GENOMIC DNA]</scope>
    <source>
        <strain evidence="2">ATCC 35199</strain>
    </source>
</reference>
<protein>
    <submittedName>
        <fullName evidence="1">Uncharacterized protein</fullName>
    </submittedName>
</protein>
<dbReference type="EMBL" id="FUYN01000005">
    <property type="protein sequence ID" value="SKB61915.1"/>
    <property type="molecule type" value="Genomic_DNA"/>
</dbReference>
<evidence type="ECO:0000313" key="1">
    <source>
        <dbReference type="EMBL" id="SKB61915.1"/>
    </source>
</evidence>
<name>A0A1T5CR08_9FIRM</name>
<keyword evidence="2" id="KW-1185">Reference proteome</keyword>
<dbReference type="Proteomes" id="UP000243406">
    <property type="component" value="Unassembled WGS sequence"/>
</dbReference>
<dbReference type="RefSeq" id="WP_079590132.1">
    <property type="nucleotide sequence ID" value="NZ_FUYN01000005.1"/>
</dbReference>
<proteinExistence type="predicted"/>